<dbReference type="PANTHER" id="PTHR46033:SF8">
    <property type="entry name" value="PROTEIN MAINTENANCE OF MERISTEMS-LIKE"/>
    <property type="match status" value="1"/>
</dbReference>
<dbReference type="GO" id="GO:0010073">
    <property type="term" value="P:meristem maintenance"/>
    <property type="evidence" value="ECO:0007669"/>
    <property type="project" value="InterPro"/>
</dbReference>
<keyword evidence="3" id="KW-0808">Transferase</keyword>
<organism evidence="3 4">
    <name type="scientific">Vigna unguiculata</name>
    <name type="common">Cowpea</name>
    <dbReference type="NCBI Taxonomy" id="3917"/>
    <lineage>
        <taxon>Eukaryota</taxon>
        <taxon>Viridiplantae</taxon>
        <taxon>Streptophyta</taxon>
        <taxon>Embryophyta</taxon>
        <taxon>Tracheophyta</taxon>
        <taxon>Spermatophyta</taxon>
        <taxon>Magnoliopsida</taxon>
        <taxon>eudicotyledons</taxon>
        <taxon>Gunneridae</taxon>
        <taxon>Pentapetalae</taxon>
        <taxon>rosids</taxon>
        <taxon>fabids</taxon>
        <taxon>Fabales</taxon>
        <taxon>Fabaceae</taxon>
        <taxon>Papilionoideae</taxon>
        <taxon>50 kb inversion clade</taxon>
        <taxon>NPAAA clade</taxon>
        <taxon>indigoferoid/millettioid clade</taxon>
        <taxon>Phaseoleae</taxon>
        <taxon>Vigna</taxon>
    </lineage>
</organism>
<feature type="domain" description="Aminotransferase-like plant mobile" evidence="2">
    <location>
        <begin position="43"/>
        <end position="252"/>
    </location>
</feature>
<dbReference type="PANTHER" id="PTHR46033">
    <property type="entry name" value="PROTEIN MAIN-LIKE 2"/>
    <property type="match status" value="1"/>
</dbReference>
<feature type="compositionally biased region" description="Acidic residues" evidence="1">
    <location>
        <begin position="359"/>
        <end position="373"/>
    </location>
</feature>
<accession>A0A4D6LKN7</accession>
<gene>
    <name evidence="3" type="ORF">DEO72_LG4g28</name>
</gene>
<keyword evidence="3" id="KW-0032">Aminotransferase</keyword>
<dbReference type="EMBL" id="CP039348">
    <property type="protein sequence ID" value="QCD89090.1"/>
    <property type="molecule type" value="Genomic_DNA"/>
</dbReference>
<dbReference type="GO" id="GO:0008483">
    <property type="term" value="F:transaminase activity"/>
    <property type="evidence" value="ECO:0007669"/>
    <property type="project" value="UniProtKB-KW"/>
</dbReference>
<evidence type="ECO:0000256" key="1">
    <source>
        <dbReference type="SAM" id="MobiDB-lite"/>
    </source>
</evidence>
<evidence type="ECO:0000259" key="2">
    <source>
        <dbReference type="Pfam" id="PF10536"/>
    </source>
</evidence>
<dbReference type="InterPro" id="IPR044824">
    <property type="entry name" value="MAIN-like"/>
</dbReference>
<evidence type="ECO:0000313" key="3">
    <source>
        <dbReference type="EMBL" id="QCD89090.1"/>
    </source>
</evidence>
<keyword evidence="4" id="KW-1185">Reference proteome</keyword>
<dbReference type="Proteomes" id="UP000501690">
    <property type="component" value="Linkage Group LG4"/>
</dbReference>
<reference evidence="3 4" key="1">
    <citation type="submission" date="2019-04" db="EMBL/GenBank/DDBJ databases">
        <title>An improved genome assembly and genetic linkage map for asparagus bean, Vigna unguiculata ssp. sesquipedialis.</title>
        <authorList>
            <person name="Xia Q."/>
            <person name="Zhang R."/>
            <person name="Dong Y."/>
        </authorList>
    </citation>
    <scope>NUCLEOTIDE SEQUENCE [LARGE SCALE GENOMIC DNA]</scope>
    <source>
        <tissue evidence="3">Leaf</tissue>
    </source>
</reference>
<feature type="compositionally biased region" description="Basic and acidic residues" evidence="1">
    <location>
        <begin position="321"/>
        <end position="339"/>
    </location>
</feature>
<evidence type="ECO:0000313" key="4">
    <source>
        <dbReference type="Proteomes" id="UP000501690"/>
    </source>
</evidence>
<dbReference type="Pfam" id="PF10536">
    <property type="entry name" value="PMD"/>
    <property type="match status" value="1"/>
</dbReference>
<proteinExistence type="predicted"/>
<dbReference type="InterPro" id="IPR019557">
    <property type="entry name" value="AminoTfrase-like_pln_mobile"/>
</dbReference>
<name>A0A4D6LKN7_VIGUN</name>
<feature type="region of interest" description="Disordered" evidence="1">
    <location>
        <begin position="321"/>
        <end position="394"/>
    </location>
</feature>
<protein>
    <submittedName>
        <fullName evidence="3">Aminotransferase-like</fullName>
    </submittedName>
</protein>
<sequence>MFFRHSCKAKYVGILNQKLSVKQRESIARTPFWWFMSLNHSVKISRNLLPVLCYRWVERRGGFAIGREVVEFNLLDVCLGLGLRVLGEKIDISDDDEDSDCRKLFSSGKVHVKRIYEFLLEYDNDSGSIELFTSLYILLGISEFLLPNRDGIVFPKIFKLVDDLQSIGKYNWGNLVYDYLVGSLCSASRALKYESNTSHIHLFGCVYMLQLWSFDHIFVCNTTFNSDKSKFPRLLHWMKIKVGDKLVKSSFDKELAINEVVVCNEELGYEFVREAFQTFGTSYNRSIDKENEELKRLIENEEREIAELEALLSHLEDMVAKKEEHNRTEGDGKDDPHDDGNDEEEVDVGVHYTVNDPASDVEGDDSAGDDVDVDVGQQSNMYDRMKSQPRKRIKSRAIRTPFAGFGSRRKTKLITLG</sequence>
<dbReference type="AlphaFoldDB" id="A0A4D6LKN7"/>